<feature type="coiled-coil region" evidence="2">
    <location>
        <begin position="72"/>
        <end position="149"/>
    </location>
</feature>
<reference evidence="4 5" key="1">
    <citation type="submission" date="2020-10" db="EMBL/GenBank/DDBJ databases">
        <title>Pygocentrus nattereri (red-bellied piranha) genome, fPygNat1, primary haplotype.</title>
        <authorList>
            <person name="Myers G."/>
            <person name="Meyer A."/>
            <person name="Karagic N."/>
            <person name="Pippel M."/>
            <person name="Winkler S."/>
            <person name="Tracey A."/>
            <person name="Wood J."/>
            <person name="Formenti G."/>
            <person name="Howe K."/>
            <person name="Fedrigo O."/>
            <person name="Jarvis E.D."/>
        </authorList>
    </citation>
    <scope>NUCLEOTIDE SEQUENCE [LARGE SCALE GENOMIC DNA]</scope>
</reference>
<evidence type="ECO:0000313" key="5">
    <source>
        <dbReference type="Proteomes" id="UP001501920"/>
    </source>
</evidence>
<dbReference type="GO" id="GO:0047496">
    <property type="term" value="P:vesicle transport along microtubule"/>
    <property type="evidence" value="ECO:0007669"/>
    <property type="project" value="TreeGrafter"/>
</dbReference>
<dbReference type="Ensembl" id="ENSPNAT00000064993.1">
    <property type="protein sequence ID" value="ENSPNAP00000058624.1"/>
    <property type="gene ID" value="ENSPNAG00000008380.2"/>
</dbReference>
<dbReference type="AlphaFoldDB" id="A0AAR2K805"/>
<dbReference type="GeneTree" id="ENSGT00940000165761"/>
<evidence type="ECO:0000313" key="4">
    <source>
        <dbReference type="Ensembl" id="ENSPNAP00000058624.1"/>
    </source>
</evidence>
<feature type="coiled-coil region" evidence="2">
    <location>
        <begin position="390"/>
        <end position="424"/>
    </location>
</feature>
<dbReference type="Proteomes" id="UP001501920">
    <property type="component" value="Chromosome 19"/>
</dbReference>
<sequence length="482" mass="55796">MSRVEELCFEARRMELQEEEEEEEEDFYPYEFDAEEELPAYRDGDELLAALRRKEEEVLLAAQLGKALLLENRQLKEERVKLHEQYTDQVEELEQARHELRLKLQGCQVQWESQVAELERDVLELRAQVEELTQALSEVEREKSRNQQQHIEISQQLREQLHTAMEVERTVTAELQSLKLELRERGHPRPQDEELLSALREQLTEAWQEVEAARGRVQELQAQLEEMQEEVSLQRSGHGEASLLSEMEHSLDAMGWSQDKEQVTQEVTSILDMLLPVACGSEALRDEDGILQSMLGQLKSVAERIAHSQTLQELKQPIVEVGSVQCEKTALLQELRDQNARLLEENAELRLKADSRLDEEIVQRAIKDRDDAIAKKTAVEAELVRSKNDIMCLNNQLLEAIQRKLELSQELEAWQDDIQIIINQQLKSQHQTEQQSDRKRSGAGRLSFLRKSRKPSASPSCTPEISPAPNQSPWRDWLKLSK</sequence>
<dbReference type="InterPro" id="IPR051149">
    <property type="entry name" value="Spindly/BICDR_Dynein_Adapter"/>
</dbReference>
<reference evidence="4" key="3">
    <citation type="submission" date="2025-09" db="UniProtKB">
        <authorList>
            <consortium name="Ensembl"/>
        </authorList>
    </citation>
    <scope>IDENTIFICATION</scope>
</reference>
<dbReference type="GO" id="GO:0055107">
    <property type="term" value="P:Golgi to secretory granule transport"/>
    <property type="evidence" value="ECO:0007669"/>
    <property type="project" value="TreeGrafter"/>
</dbReference>
<reference evidence="4" key="2">
    <citation type="submission" date="2025-08" db="UniProtKB">
        <authorList>
            <consortium name="Ensembl"/>
        </authorList>
    </citation>
    <scope>IDENTIFICATION</scope>
</reference>
<protein>
    <submittedName>
        <fullName evidence="4">Si:ch211-235m3.5</fullName>
    </submittedName>
</protein>
<evidence type="ECO:0000256" key="1">
    <source>
        <dbReference type="ARBA" id="ARBA00023054"/>
    </source>
</evidence>
<feature type="compositionally biased region" description="Polar residues" evidence="3">
    <location>
        <begin position="455"/>
        <end position="473"/>
    </location>
</feature>
<keyword evidence="1 2" id="KW-0175">Coiled coil</keyword>
<evidence type="ECO:0000256" key="2">
    <source>
        <dbReference type="SAM" id="Coils"/>
    </source>
</evidence>
<feature type="region of interest" description="Disordered" evidence="3">
    <location>
        <begin position="428"/>
        <end position="482"/>
    </location>
</feature>
<accession>A0AAR2K805</accession>
<organism evidence="4 5">
    <name type="scientific">Pygocentrus nattereri</name>
    <name type="common">Red-bellied piranha</name>
    <dbReference type="NCBI Taxonomy" id="42514"/>
    <lineage>
        <taxon>Eukaryota</taxon>
        <taxon>Metazoa</taxon>
        <taxon>Chordata</taxon>
        <taxon>Craniata</taxon>
        <taxon>Vertebrata</taxon>
        <taxon>Euteleostomi</taxon>
        <taxon>Actinopterygii</taxon>
        <taxon>Neopterygii</taxon>
        <taxon>Teleostei</taxon>
        <taxon>Ostariophysi</taxon>
        <taxon>Characiformes</taxon>
        <taxon>Characoidei</taxon>
        <taxon>Pygocentrus</taxon>
    </lineage>
</organism>
<name>A0AAR2K805_PYGNA</name>
<evidence type="ECO:0000256" key="3">
    <source>
        <dbReference type="SAM" id="MobiDB-lite"/>
    </source>
</evidence>
<proteinExistence type="predicted"/>
<keyword evidence="5" id="KW-1185">Reference proteome</keyword>
<dbReference type="PANTHER" id="PTHR32123">
    <property type="entry name" value="BICD FAMILY-LIKE CARGO ADAPTER"/>
    <property type="match status" value="1"/>
</dbReference>
<dbReference type="PANTHER" id="PTHR32123:SF10">
    <property type="entry name" value="BICD FAMILY-LIKE CARGO ADAPTER 1-RELATED"/>
    <property type="match status" value="1"/>
</dbReference>
<feature type="coiled-coil region" evidence="2">
    <location>
        <begin position="210"/>
        <end position="237"/>
    </location>
</feature>